<dbReference type="Proteomes" id="UP000711995">
    <property type="component" value="Unassembled WGS sequence"/>
</dbReference>
<dbReference type="EMBL" id="JAATLJ010000001">
    <property type="protein sequence ID" value="NIZ41213.1"/>
    <property type="molecule type" value="Genomic_DNA"/>
</dbReference>
<comment type="caution">
    <text evidence="7">The sequence shown here is derived from an EMBL/GenBank/DDBJ whole genome shotgun (WGS) entry which is preliminary data.</text>
</comment>
<dbReference type="NCBIfam" id="TIGR00138">
    <property type="entry name" value="rsmG_gidB"/>
    <property type="match status" value="1"/>
</dbReference>
<evidence type="ECO:0000256" key="4">
    <source>
        <dbReference type="ARBA" id="ARBA00022679"/>
    </source>
</evidence>
<keyword evidence="5 6" id="KW-0949">S-adenosyl-L-methionine</keyword>
<dbReference type="GO" id="GO:0070043">
    <property type="term" value="F:rRNA (guanine-N7-)-methyltransferase activity"/>
    <property type="evidence" value="ECO:0007669"/>
    <property type="project" value="UniProtKB-UniRule"/>
</dbReference>
<dbReference type="PANTHER" id="PTHR31760:SF0">
    <property type="entry name" value="S-ADENOSYL-L-METHIONINE-DEPENDENT METHYLTRANSFERASES SUPERFAMILY PROTEIN"/>
    <property type="match status" value="1"/>
</dbReference>
<name>A0A968GCR5_9SPIO</name>
<keyword evidence="4 6" id="KW-0808">Transferase</keyword>
<comment type="caution">
    <text evidence="6">Lacks conserved residue(s) required for the propagation of feature annotation.</text>
</comment>
<evidence type="ECO:0000313" key="8">
    <source>
        <dbReference type="Proteomes" id="UP000711995"/>
    </source>
</evidence>
<proteinExistence type="inferred from homology"/>
<dbReference type="InterPro" id="IPR003682">
    <property type="entry name" value="rRNA_ssu_MeTfrase_G"/>
</dbReference>
<feature type="binding site" evidence="6">
    <location>
        <position position="76"/>
    </location>
    <ligand>
        <name>S-adenosyl-L-methionine</name>
        <dbReference type="ChEBI" id="CHEBI:59789"/>
    </ligand>
</feature>
<feature type="binding site" evidence="6">
    <location>
        <position position="81"/>
    </location>
    <ligand>
        <name>S-adenosyl-L-methionine</name>
        <dbReference type="ChEBI" id="CHEBI:59789"/>
    </ligand>
</feature>
<dbReference type="EC" id="2.1.1.-" evidence="6"/>
<keyword evidence="3 6" id="KW-0489">Methyltransferase</keyword>
<comment type="function">
    <text evidence="6">Specifically methylates the N7 position of a guanine in 16S rRNA.</text>
</comment>
<dbReference type="PIRSF" id="PIRSF003078">
    <property type="entry name" value="GidB"/>
    <property type="match status" value="1"/>
</dbReference>
<accession>A0A968GCR5</accession>
<dbReference type="Gene3D" id="3.40.50.150">
    <property type="entry name" value="Vaccinia Virus protein VP39"/>
    <property type="match status" value="1"/>
</dbReference>
<organism evidence="7 8">
    <name type="scientific">Entomospira entomophila</name>
    <dbReference type="NCBI Taxonomy" id="2719988"/>
    <lineage>
        <taxon>Bacteria</taxon>
        <taxon>Pseudomonadati</taxon>
        <taxon>Spirochaetota</taxon>
        <taxon>Spirochaetia</taxon>
        <taxon>Spirochaetales</taxon>
        <taxon>Spirochaetaceae</taxon>
        <taxon>Entomospira</taxon>
    </lineage>
</organism>
<feature type="binding site" evidence="6">
    <location>
        <position position="140"/>
    </location>
    <ligand>
        <name>S-adenosyl-L-methionine</name>
        <dbReference type="ChEBI" id="CHEBI:59789"/>
    </ligand>
</feature>
<gene>
    <name evidence="6 7" type="primary">rsmG</name>
    <name evidence="7" type="ORF">HCT14_06815</name>
</gene>
<dbReference type="AlphaFoldDB" id="A0A968GCR5"/>
<evidence type="ECO:0000256" key="1">
    <source>
        <dbReference type="ARBA" id="ARBA00022490"/>
    </source>
</evidence>
<dbReference type="GO" id="GO:0005829">
    <property type="term" value="C:cytosol"/>
    <property type="evidence" value="ECO:0007669"/>
    <property type="project" value="TreeGrafter"/>
</dbReference>
<sequence>MEREQLVHALQREEHHFSAQQMDTFYQFLENVERLGTPLGLTDAVGDALIDDHLLDSLRALSLIKNLRLNSLADVGSGAGFLGIVLAIACPEIQVTLIERMQKRAQFLVMMQMKLKLKNLMVIHDDVRNIKKRFDAITFRALTTIEPALVQILLNISPRLLAYKGRKDVVTTEVELLQSKGYHCEVVALSSLSLAKERHLLIVEP</sequence>
<reference evidence="7 8" key="1">
    <citation type="submission" date="2020-03" db="EMBL/GenBank/DDBJ databases">
        <title>Spirochaetal bacteria isolated from arthropods constitute a novel genus Entomospira genus novum within the order Spirochaetales.</title>
        <authorList>
            <person name="Grana-Miraglia L."/>
            <person name="Sikutova S."/>
            <person name="Fingerle V."/>
            <person name="Sing A."/>
            <person name="Castillo-Ramirez S."/>
            <person name="Margos G."/>
            <person name="Rudolf I."/>
        </authorList>
    </citation>
    <scope>NUCLEOTIDE SEQUENCE [LARGE SCALE GENOMIC DNA]</scope>
    <source>
        <strain evidence="7 8">BR193</strain>
    </source>
</reference>
<evidence type="ECO:0000256" key="3">
    <source>
        <dbReference type="ARBA" id="ARBA00022603"/>
    </source>
</evidence>
<keyword evidence="2 6" id="KW-0698">rRNA processing</keyword>
<keyword evidence="8" id="KW-1185">Reference proteome</keyword>
<dbReference type="SUPFAM" id="SSF53335">
    <property type="entry name" value="S-adenosyl-L-methionine-dependent methyltransferases"/>
    <property type="match status" value="1"/>
</dbReference>
<comment type="similarity">
    <text evidence="6">Belongs to the methyltransferase superfamily. RNA methyltransferase RsmG family.</text>
</comment>
<dbReference type="CDD" id="cd02440">
    <property type="entry name" value="AdoMet_MTases"/>
    <property type="match status" value="1"/>
</dbReference>
<dbReference type="HAMAP" id="MF_00074">
    <property type="entry name" value="16SrRNA_methyltr_G"/>
    <property type="match status" value="1"/>
</dbReference>
<dbReference type="InterPro" id="IPR029063">
    <property type="entry name" value="SAM-dependent_MTases_sf"/>
</dbReference>
<evidence type="ECO:0000256" key="5">
    <source>
        <dbReference type="ARBA" id="ARBA00022691"/>
    </source>
</evidence>
<protein>
    <recommendedName>
        <fullName evidence="6">Ribosomal RNA small subunit methyltransferase G</fullName>
        <ecNumber evidence="6">2.1.1.-</ecNumber>
    </recommendedName>
    <alternativeName>
        <fullName evidence="6">16S rRNA 7-methylguanosine methyltransferase</fullName>
        <shortName evidence="6">16S rRNA m7G methyltransferase</shortName>
    </alternativeName>
</protein>
<dbReference type="RefSeq" id="WP_167700781.1">
    <property type="nucleotide sequence ID" value="NZ_CP118174.1"/>
</dbReference>
<keyword evidence="1 6" id="KW-0963">Cytoplasm</keyword>
<evidence type="ECO:0000256" key="2">
    <source>
        <dbReference type="ARBA" id="ARBA00022552"/>
    </source>
</evidence>
<dbReference type="PANTHER" id="PTHR31760">
    <property type="entry name" value="S-ADENOSYL-L-METHIONINE-DEPENDENT METHYLTRANSFERASES SUPERFAMILY PROTEIN"/>
    <property type="match status" value="1"/>
</dbReference>
<comment type="subcellular location">
    <subcellularLocation>
        <location evidence="6">Cytoplasm</location>
    </subcellularLocation>
</comment>
<evidence type="ECO:0000313" key="7">
    <source>
        <dbReference type="EMBL" id="NIZ41213.1"/>
    </source>
</evidence>
<evidence type="ECO:0000256" key="6">
    <source>
        <dbReference type="HAMAP-Rule" id="MF_00074"/>
    </source>
</evidence>
<dbReference type="Pfam" id="PF02527">
    <property type="entry name" value="GidB"/>
    <property type="match status" value="1"/>
</dbReference>